<evidence type="ECO:0000313" key="3">
    <source>
        <dbReference type="EMBL" id="BFO70823.1"/>
    </source>
</evidence>
<dbReference type="AlphaFoldDB" id="A0AB33IS90"/>
<dbReference type="Pfam" id="PF02018">
    <property type="entry name" value="CBM_4_9"/>
    <property type="match status" value="1"/>
</dbReference>
<dbReference type="EMBL" id="AP035785">
    <property type="protein sequence ID" value="BFO70823.1"/>
    <property type="molecule type" value="Genomic_DNA"/>
</dbReference>
<evidence type="ECO:0000259" key="2">
    <source>
        <dbReference type="Pfam" id="PF02018"/>
    </source>
</evidence>
<sequence>MTATKGIAQNNNILTQGSFEHYEEGRFVGWYFPNTTYFKKIDNPEEQRTPQSTKCVMVYPRERAHFETTETTPVLVAGNRKYEVGIWVRGKKAGCELTLSCMLYKQNKFVGTIDNFCTVKCTTKWEQTIGELTIPADADRCIIRVRISKGSDDFIYIDDMSMVMKNTAPTVPKLSSSDIDITRYQRELDVEWKADNYPKNTQWQVSLNGKPYLTTLDNKCTIKGLKLATVYEVGISAKIGETVTDEVKKKAVTGNLQVTQEASWRVPFLRTIGEDGTCKRTIDLFYTDLADIQADIRYWLDGMEYTPKEDKLTFSSAGEHTLEIIIKEPNGQEWELYYKVNVTEK</sequence>
<gene>
    <name evidence="3" type="ORF">GTC17253_07890</name>
</gene>
<accession>A0AB33IS90</accession>
<reference evidence="3" key="1">
    <citation type="submission" date="2024-07" db="EMBL/GenBank/DDBJ databases">
        <title>Complete genome sequence of Prevotella sp. YM-2024 GTC17253.</title>
        <authorList>
            <person name="Hayashi M."/>
            <person name="Muto Y."/>
            <person name="Tanaka K."/>
            <person name="Niwa H."/>
        </authorList>
    </citation>
    <scope>NUCLEOTIDE SEQUENCE</scope>
    <source>
        <strain evidence="3">GTC17253</strain>
    </source>
</reference>
<evidence type="ECO:0000256" key="1">
    <source>
        <dbReference type="ARBA" id="ARBA00022801"/>
    </source>
</evidence>
<dbReference type="Gene3D" id="2.60.120.260">
    <property type="entry name" value="Galactose-binding domain-like"/>
    <property type="match status" value="1"/>
</dbReference>
<feature type="domain" description="CBM-cenC" evidence="2">
    <location>
        <begin position="11"/>
        <end position="147"/>
    </location>
</feature>
<name>A0AB33IS90_9BACT</name>
<organism evidence="3">
    <name type="scientific">Prevotella sp. GTC17253</name>
    <dbReference type="NCBI Taxonomy" id="3236793"/>
    <lineage>
        <taxon>Bacteria</taxon>
        <taxon>Pseudomonadati</taxon>
        <taxon>Bacteroidota</taxon>
        <taxon>Bacteroidia</taxon>
        <taxon>Bacteroidales</taxon>
        <taxon>Prevotellaceae</taxon>
        <taxon>Prevotella</taxon>
    </lineage>
</organism>
<dbReference type="InterPro" id="IPR003305">
    <property type="entry name" value="CenC_carb-bd"/>
</dbReference>
<keyword evidence="1" id="KW-0378">Hydrolase</keyword>
<proteinExistence type="predicted"/>
<dbReference type="GO" id="GO:0016798">
    <property type="term" value="F:hydrolase activity, acting on glycosyl bonds"/>
    <property type="evidence" value="ECO:0007669"/>
    <property type="project" value="InterPro"/>
</dbReference>
<protein>
    <submittedName>
        <fullName evidence="3">Carbohydrate binding domain-containing protein</fullName>
    </submittedName>
</protein>